<dbReference type="NCBIfam" id="NF008454">
    <property type="entry name" value="PRK11316.1"/>
    <property type="match status" value="1"/>
</dbReference>
<comment type="catalytic activity">
    <reaction evidence="10 11">
        <text>D-glycero-beta-D-manno-heptose 1-phosphate + ATP + H(+) = ADP-D-glycero-beta-D-manno-heptose + diphosphate</text>
        <dbReference type="Rhea" id="RHEA:27465"/>
        <dbReference type="ChEBI" id="CHEBI:15378"/>
        <dbReference type="ChEBI" id="CHEBI:30616"/>
        <dbReference type="ChEBI" id="CHEBI:33019"/>
        <dbReference type="ChEBI" id="CHEBI:59967"/>
        <dbReference type="ChEBI" id="CHEBI:61593"/>
        <dbReference type="EC" id="2.7.7.70"/>
    </reaction>
</comment>
<gene>
    <name evidence="11" type="primary">hldE</name>
    <name evidence="14" type="ORF">DC077_06210</name>
    <name evidence="15" type="ORF">DC078_05715</name>
</gene>
<keyword evidence="3 11" id="KW-0808">Transferase</keyword>
<keyword evidence="9 11" id="KW-0119">Carbohydrate metabolism</keyword>
<dbReference type="CDD" id="cd01172">
    <property type="entry name" value="RfaE_like"/>
    <property type="match status" value="1"/>
</dbReference>
<evidence type="ECO:0000259" key="13">
    <source>
        <dbReference type="Pfam" id="PF01467"/>
    </source>
</evidence>
<feature type="region of interest" description="Ribokinase" evidence="11">
    <location>
        <begin position="1"/>
        <end position="324"/>
    </location>
</feature>
<dbReference type="HAMAP" id="MF_01603">
    <property type="entry name" value="HldE"/>
    <property type="match status" value="1"/>
</dbReference>
<dbReference type="Gene3D" id="3.40.1190.20">
    <property type="match status" value="1"/>
</dbReference>
<comment type="caution">
    <text evidence="14">The sequence shown here is derived from an EMBL/GenBank/DDBJ whole genome shotgun (WGS) entry which is preliminary data.</text>
</comment>
<dbReference type="PANTHER" id="PTHR46969:SF1">
    <property type="entry name" value="BIFUNCTIONAL PROTEIN HLDE"/>
    <property type="match status" value="1"/>
</dbReference>
<dbReference type="InterPro" id="IPR029056">
    <property type="entry name" value="Ribokinase-like"/>
</dbReference>
<dbReference type="Gene3D" id="3.40.50.620">
    <property type="entry name" value="HUPs"/>
    <property type="match status" value="1"/>
</dbReference>
<organism evidence="14 16">
    <name type="scientific">Ignatzschineria cameli</name>
    <dbReference type="NCBI Taxonomy" id="2182793"/>
    <lineage>
        <taxon>Bacteria</taxon>
        <taxon>Pseudomonadati</taxon>
        <taxon>Pseudomonadota</taxon>
        <taxon>Gammaproteobacteria</taxon>
        <taxon>Cardiobacteriales</taxon>
        <taxon>Ignatzschineriaceae</taxon>
        <taxon>Ignatzschineria</taxon>
    </lineage>
</organism>
<dbReference type="EMBL" id="QEWV01000004">
    <property type="protein sequence ID" value="PWD92636.1"/>
    <property type="molecule type" value="Genomic_DNA"/>
</dbReference>
<evidence type="ECO:0000256" key="11">
    <source>
        <dbReference type="HAMAP-Rule" id="MF_01603"/>
    </source>
</evidence>
<evidence type="ECO:0000256" key="3">
    <source>
        <dbReference type="ARBA" id="ARBA00022679"/>
    </source>
</evidence>
<evidence type="ECO:0000256" key="8">
    <source>
        <dbReference type="ARBA" id="ARBA00023268"/>
    </source>
</evidence>
<proteinExistence type="inferred from homology"/>
<evidence type="ECO:0000256" key="7">
    <source>
        <dbReference type="ARBA" id="ARBA00022840"/>
    </source>
</evidence>
<comment type="function">
    <text evidence="2 11">Catalyzes the ADP transfer from ATP to D-glycero-beta-D-manno-heptose 1-phosphate, yielding ADP-D-glycero-beta-D-manno-heptose.</text>
</comment>
<feature type="region of interest" description="Cytidylyltransferase" evidence="11">
    <location>
        <begin position="347"/>
        <end position="479"/>
    </location>
</feature>
<evidence type="ECO:0000313" key="14">
    <source>
        <dbReference type="EMBL" id="PWD86432.1"/>
    </source>
</evidence>
<feature type="domain" description="Carbohydrate kinase PfkB" evidence="12">
    <location>
        <begin position="13"/>
        <end position="305"/>
    </location>
</feature>
<dbReference type="GO" id="GO:0005829">
    <property type="term" value="C:cytosol"/>
    <property type="evidence" value="ECO:0007669"/>
    <property type="project" value="TreeGrafter"/>
</dbReference>
<comment type="similarity">
    <text evidence="11">In the C-terminal section; belongs to the cytidylyltransferase family.</text>
</comment>
<dbReference type="EC" id="2.7.7.70" evidence="11"/>
<keyword evidence="4 11" id="KW-0548">Nucleotidyltransferase</keyword>
<accession>A0A2U2ARL2</accession>
<dbReference type="Proteomes" id="UP000245217">
    <property type="component" value="Unassembled WGS sequence"/>
</dbReference>
<dbReference type="SUPFAM" id="SSF52374">
    <property type="entry name" value="Nucleotidylyl transferase"/>
    <property type="match status" value="1"/>
</dbReference>
<comment type="subunit">
    <text evidence="11">Homodimer.</text>
</comment>
<keyword evidence="8 11" id="KW-0511">Multifunctional enzyme</keyword>
<protein>
    <recommendedName>
        <fullName evidence="11">Bifunctional protein HldE</fullName>
    </recommendedName>
    <domain>
        <recommendedName>
            <fullName evidence="11">D-beta-D-heptose 7-phosphate kinase</fullName>
            <ecNumber evidence="11">2.7.1.167</ecNumber>
        </recommendedName>
        <alternativeName>
            <fullName evidence="11">D-beta-D-heptose 7-phosphotransferase</fullName>
        </alternativeName>
        <alternativeName>
            <fullName evidence="11">D-glycero-beta-D-manno-heptose-7-phosphate kinase</fullName>
        </alternativeName>
    </domain>
    <domain>
        <recommendedName>
            <fullName evidence="11">D-beta-D-heptose 1-phosphate adenylyltransferase</fullName>
            <ecNumber evidence="11">2.7.7.70</ecNumber>
        </recommendedName>
        <alternativeName>
            <fullName evidence="11">D-glycero-beta-D-manno-heptose 1-phosphate adenylyltransferase</fullName>
        </alternativeName>
    </domain>
</protein>
<dbReference type="PANTHER" id="PTHR46969">
    <property type="entry name" value="BIFUNCTIONAL PROTEIN HLDE"/>
    <property type="match status" value="1"/>
</dbReference>
<keyword evidence="6 11" id="KW-0418">Kinase</keyword>
<dbReference type="Pfam" id="PF00294">
    <property type="entry name" value="PfkB"/>
    <property type="match status" value="1"/>
</dbReference>
<dbReference type="FunFam" id="3.40.1190.20:FF:000002">
    <property type="entry name" value="Bifunctional protein HldE"/>
    <property type="match status" value="1"/>
</dbReference>
<evidence type="ECO:0000313" key="17">
    <source>
        <dbReference type="Proteomes" id="UP000245217"/>
    </source>
</evidence>
<evidence type="ECO:0000256" key="10">
    <source>
        <dbReference type="ARBA" id="ARBA00047428"/>
    </source>
</evidence>
<keyword evidence="7 11" id="KW-0067">ATP-binding</keyword>
<dbReference type="NCBIfam" id="TIGR02198">
    <property type="entry name" value="rfaE_dom_I"/>
    <property type="match status" value="1"/>
</dbReference>
<evidence type="ECO:0000256" key="1">
    <source>
        <dbReference type="ARBA" id="ARBA00002319"/>
    </source>
</evidence>
<sequence>MLLEVNMKDSIGKIAVFGDIMIDSYWIGSTNRISPESPVPVVNINHTENRLGGAANVALNISKMECPVTLAGLVGIDSNAQELQQLCEQNQIATEFVAEPSFPTIKKLRIISRQQHIVRCDFEEAPELTTTLIEKITQSLKATIDENDLIVLSDYNKGFLSDPQALIQHARAQGKFVIIDPKGDDFSKYRGASLLTPNTSEFEIVAGKCRDEAELFAKAEKLRIELDLDALLITRSEKGMTLFERDKDPVTFSAKAQDVFDVTGAGDTVIAMIATQIAKGTPLPQACKIANIAASIVVGKMGASYVTQEELDYELGHSDRPHNLVLSKEALLHEVKRAKMNNETIVMTNGCFDLLHRGHVKYLEEASKLGHHLIVALNSDASVKRLKGELRPIMDEKSRATVLASLSSVAWVTLFDEDTPESLIREILPDVLVKGSDYTIEEIAGADAVINNGGRVELIDFVDGYSTSRAIEKIIATQQ</sequence>
<feature type="binding site" evidence="11">
    <location>
        <begin position="198"/>
        <end position="201"/>
    </location>
    <ligand>
        <name>ATP</name>
        <dbReference type="ChEBI" id="CHEBI:30616"/>
    </ligand>
</feature>
<evidence type="ECO:0000256" key="4">
    <source>
        <dbReference type="ARBA" id="ARBA00022695"/>
    </source>
</evidence>
<keyword evidence="17" id="KW-1185">Reference proteome</keyword>
<evidence type="ECO:0000313" key="15">
    <source>
        <dbReference type="EMBL" id="PWD92636.1"/>
    </source>
</evidence>
<dbReference type="Proteomes" id="UP000245059">
    <property type="component" value="Unassembled WGS sequence"/>
</dbReference>
<dbReference type="UniPathway" id="UPA00356">
    <property type="reaction ID" value="UER00437"/>
</dbReference>
<dbReference type="EMBL" id="QEWW01000003">
    <property type="protein sequence ID" value="PWD86432.1"/>
    <property type="molecule type" value="Genomic_DNA"/>
</dbReference>
<reference evidence="14" key="1">
    <citation type="journal article" date="2018" name="Genome Announc.">
        <title>Ignatzschineria cameli sp. nov., isolated from necrotic foot tissue of dromedaries (Camelus dromedarius) and associated maggots (Wohlfahrtia species) in Dubai.</title>
        <authorList>
            <person name="Tsang C.C."/>
            <person name="Tang J.Y."/>
            <person name="Fong J.Y."/>
            <person name="Kinne J."/>
            <person name="Lee H.H."/>
            <person name="Joseph M."/>
            <person name="Jose S."/>
            <person name="Schuster R.K."/>
            <person name="Tang Y."/>
            <person name="Sivakumar S."/>
            <person name="Chen J.H."/>
            <person name="Teng J.L."/>
            <person name="Lau S.K."/>
            <person name="Wernery U."/>
            <person name="Woo P.C."/>
        </authorList>
    </citation>
    <scope>NUCLEOTIDE SEQUENCE</scope>
    <source>
        <strain evidence="14">UAE-HKU57</strain>
        <strain evidence="15">UAE-HKU58</strain>
    </source>
</reference>
<dbReference type="InterPro" id="IPR004821">
    <property type="entry name" value="Cyt_trans-like"/>
</dbReference>
<comment type="function">
    <text evidence="1 11">Catalyzes the phosphorylation of D-glycero-D-manno-heptose 7-phosphate at the C-1 position to selectively form D-glycero-beta-D-manno-heptose-1,7-bisphosphate.</text>
</comment>
<dbReference type="NCBIfam" id="TIGR02199">
    <property type="entry name" value="rfaE_dom_II"/>
    <property type="match status" value="1"/>
</dbReference>
<comment type="catalytic activity">
    <reaction evidence="11">
        <text>D-glycero-beta-D-manno-heptose 7-phosphate + ATP = D-glycero-beta-D-manno-heptose 1,7-bisphosphate + ADP + H(+)</text>
        <dbReference type="Rhea" id="RHEA:27473"/>
        <dbReference type="ChEBI" id="CHEBI:15378"/>
        <dbReference type="ChEBI" id="CHEBI:30616"/>
        <dbReference type="ChEBI" id="CHEBI:60204"/>
        <dbReference type="ChEBI" id="CHEBI:60208"/>
        <dbReference type="ChEBI" id="CHEBI:456216"/>
        <dbReference type="EC" id="2.7.1.167"/>
    </reaction>
</comment>
<comment type="similarity">
    <text evidence="11">In the N-terminal section; belongs to the carbohydrate kinase PfkB family.</text>
</comment>
<feature type="active site" evidence="11">
    <location>
        <position position="267"/>
    </location>
</feature>
<dbReference type="AlphaFoldDB" id="A0A2U2ARL2"/>
<reference evidence="16 17" key="2">
    <citation type="submission" date="2018-05" db="EMBL/GenBank/DDBJ databases">
        <title>Ignatzschineria dubaiensis sp. nov., isolated from necrotic foot tissues of dromedaries (Camelus dromedarius) and associated maggots in Dubai, United Arab Emirates.</title>
        <authorList>
            <person name="Tsang C.C."/>
            <person name="Tang J.Y.M."/>
            <person name="Fong J.Y.H."/>
            <person name="Kinne J."/>
            <person name="Lee H.H."/>
            <person name="Joseph M."/>
            <person name="Jose S."/>
            <person name="Schuster R.K."/>
            <person name="Tang Y."/>
            <person name="Sivakumar S."/>
            <person name="Chen J.H.K."/>
            <person name="Teng J.L.L."/>
            <person name="Lau S.K.P."/>
            <person name="Wernery U."/>
            <person name="Woo P.C.Y."/>
        </authorList>
    </citation>
    <scope>NUCLEOTIDE SEQUENCE [LARGE SCALE GENOMIC DNA]</scope>
    <source>
        <strain evidence="16">UAE-HKU57</strain>
        <strain evidence="17">UAE-HKU58</strain>
    </source>
</reference>
<feature type="domain" description="Cytidyltransferase-like" evidence="13">
    <location>
        <begin position="347"/>
        <end position="440"/>
    </location>
</feature>
<dbReference type="OrthoDB" id="9802794at2"/>
<dbReference type="SUPFAM" id="SSF53613">
    <property type="entry name" value="Ribokinase-like"/>
    <property type="match status" value="1"/>
</dbReference>
<dbReference type="EC" id="2.7.1.167" evidence="11"/>
<dbReference type="InterPro" id="IPR011914">
    <property type="entry name" value="RfaE_dom_II"/>
</dbReference>
<comment type="pathway">
    <text evidence="11">Nucleotide-sugar biosynthesis; ADP-L-glycero-beta-D-manno-heptose biosynthesis; ADP-L-glycero-beta-D-manno-heptose from D-glycero-beta-D-manno-heptose 7-phosphate: step 1/4.</text>
</comment>
<dbReference type="GO" id="GO:0033786">
    <property type="term" value="F:heptose-1-phosphate adenylyltransferase activity"/>
    <property type="evidence" value="ECO:0007669"/>
    <property type="project" value="UniProtKB-UniRule"/>
</dbReference>
<evidence type="ECO:0000256" key="6">
    <source>
        <dbReference type="ARBA" id="ARBA00022777"/>
    </source>
</evidence>
<dbReference type="GO" id="GO:0016773">
    <property type="term" value="F:phosphotransferase activity, alcohol group as acceptor"/>
    <property type="evidence" value="ECO:0007669"/>
    <property type="project" value="InterPro"/>
</dbReference>
<comment type="pathway">
    <text evidence="11">Nucleotide-sugar biosynthesis; ADP-L-glycero-beta-D-manno-heptose biosynthesis; ADP-L-glycero-beta-D-manno-heptose from D-glycero-beta-D-manno-heptose 7-phosphate: step 3/4.</text>
</comment>
<evidence type="ECO:0000259" key="12">
    <source>
        <dbReference type="Pfam" id="PF00294"/>
    </source>
</evidence>
<dbReference type="InterPro" id="IPR023030">
    <property type="entry name" value="Bifunc_HldE"/>
</dbReference>
<dbReference type="InterPro" id="IPR011913">
    <property type="entry name" value="RfaE_dom_I"/>
</dbReference>
<dbReference type="NCBIfam" id="TIGR00125">
    <property type="entry name" value="cyt_tran_rel"/>
    <property type="match status" value="1"/>
</dbReference>
<evidence type="ECO:0000256" key="5">
    <source>
        <dbReference type="ARBA" id="ARBA00022741"/>
    </source>
</evidence>
<name>A0A2U2ARL2_9GAMM</name>
<dbReference type="InterPro" id="IPR011611">
    <property type="entry name" value="PfkB_dom"/>
</dbReference>
<keyword evidence="5 11" id="KW-0547">Nucleotide-binding</keyword>
<dbReference type="GO" id="GO:0033785">
    <property type="term" value="F:heptose 7-phosphate kinase activity"/>
    <property type="evidence" value="ECO:0007669"/>
    <property type="project" value="UniProtKB-UniRule"/>
</dbReference>
<dbReference type="InterPro" id="IPR014729">
    <property type="entry name" value="Rossmann-like_a/b/a_fold"/>
</dbReference>
<evidence type="ECO:0000313" key="16">
    <source>
        <dbReference type="Proteomes" id="UP000245059"/>
    </source>
</evidence>
<evidence type="ECO:0000256" key="9">
    <source>
        <dbReference type="ARBA" id="ARBA00023277"/>
    </source>
</evidence>
<dbReference type="Pfam" id="PF01467">
    <property type="entry name" value="CTP_transf_like"/>
    <property type="match status" value="1"/>
</dbReference>
<dbReference type="GO" id="GO:0005524">
    <property type="term" value="F:ATP binding"/>
    <property type="evidence" value="ECO:0007669"/>
    <property type="project" value="UniProtKB-UniRule"/>
</dbReference>
<evidence type="ECO:0000256" key="2">
    <source>
        <dbReference type="ARBA" id="ARBA00003753"/>
    </source>
</evidence>
<dbReference type="GO" id="GO:0097171">
    <property type="term" value="P:ADP-L-glycero-beta-D-manno-heptose biosynthetic process"/>
    <property type="evidence" value="ECO:0007669"/>
    <property type="project" value="UniProtKB-UniPathway"/>
</dbReference>